<keyword evidence="4 14" id="KW-0808">Transferase</keyword>
<dbReference type="GO" id="GO:0006004">
    <property type="term" value="P:fucose metabolic process"/>
    <property type="evidence" value="ECO:0007669"/>
    <property type="project" value="UniProtKB-KW"/>
</dbReference>
<comment type="pathway">
    <text evidence="2">Protein modification; protein glycosylation.</text>
</comment>
<dbReference type="Gene3D" id="3.40.50.11350">
    <property type="match status" value="1"/>
</dbReference>
<keyword evidence="7" id="KW-0119">Carbohydrate metabolism</keyword>
<evidence type="ECO:0000256" key="13">
    <source>
        <dbReference type="SAM" id="SignalP"/>
    </source>
</evidence>
<dbReference type="PANTHER" id="PTHR13398">
    <property type="entry name" value="GDP-FUCOSE PROTEIN O-FUCOSYLTRANSFERASE 2"/>
    <property type="match status" value="1"/>
</dbReference>
<accession>A0A2P2I6C8</accession>
<feature type="signal peptide" evidence="13">
    <location>
        <begin position="1"/>
        <end position="23"/>
    </location>
</feature>
<evidence type="ECO:0000256" key="3">
    <source>
        <dbReference type="ARBA" id="ARBA00012196"/>
    </source>
</evidence>
<evidence type="ECO:0000256" key="2">
    <source>
        <dbReference type="ARBA" id="ARBA00004922"/>
    </source>
</evidence>
<keyword evidence="13" id="KW-0732">Signal</keyword>
<comment type="catalytic activity">
    <reaction evidence="12">
        <text>L-seryl-[protein] + GDP-beta-L-fucose = 3-O-(alpha-L-fucosyl)-L-seryl-[protein] + GDP + H(+)</text>
        <dbReference type="Rhea" id="RHEA:63644"/>
        <dbReference type="Rhea" id="RHEA-COMP:9863"/>
        <dbReference type="Rhea" id="RHEA-COMP:17914"/>
        <dbReference type="ChEBI" id="CHEBI:15378"/>
        <dbReference type="ChEBI" id="CHEBI:29999"/>
        <dbReference type="ChEBI" id="CHEBI:57273"/>
        <dbReference type="ChEBI" id="CHEBI:58189"/>
        <dbReference type="ChEBI" id="CHEBI:189632"/>
        <dbReference type="EC" id="2.4.1.221"/>
    </reaction>
    <physiologicalReaction direction="left-to-right" evidence="12">
        <dbReference type="Rhea" id="RHEA:63645"/>
    </physiologicalReaction>
</comment>
<dbReference type="InterPro" id="IPR045130">
    <property type="entry name" value="OFUT2-like"/>
</dbReference>
<evidence type="ECO:0000313" key="14">
    <source>
        <dbReference type="EMBL" id="LAB69568.1"/>
    </source>
</evidence>
<comment type="catalytic activity">
    <reaction evidence="11">
        <text>L-threonyl-[protein] + GDP-beta-L-fucose = 3-O-(alpha-L-fucosyl)-L-threonyl-[protein] + GDP + H(+)</text>
        <dbReference type="Rhea" id="RHEA:70491"/>
        <dbReference type="Rhea" id="RHEA-COMP:11060"/>
        <dbReference type="Rhea" id="RHEA-COMP:17915"/>
        <dbReference type="ChEBI" id="CHEBI:15378"/>
        <dbReference type="ChEBI" id="CHEBI:30013"/>
        <dbReference type="ChEBI" id="CHEBI:57273"/>
        <dbReference type="ChEBI" id="CHEBI:58189"/>
        <dbReference type="ChEBI" id="CHEBI:189631"/>
        <dbReference type="EC" id="2.4.1.221"/>
    </reaction>
    <physiologicalReaction direction="left-to-right" evidence="11">
        <dbReference type="Rhea" id="RHEA:70492"/>
    </physiologicalReaction>
</comment>
<reference evidence="14" key="1">
    <citation type="journal article" date="2018" name="Biosci. Biotechnol. Biochem.">
        <title>Polysaccharide hydrolase of the hadal zone amphipods Hirondellea gigas.</title>
        <authorList>
            <person name="Kobayashi H."/>
            <person name="Nagahama T."/>
            <person name="Arai W."/>
            <person name="Sasagawa Y."/>
            <person name="Umeda M."/>
            <person name="Hayashi T."/>
            <person name="Nikaido I."/>
            <person name="Watanabe H."/>
            <person name="Oguri K."/>
            <person name="Kitazato H."/>
            <person name="Fujioka K."/>
            <person name="Kido Y."/>
            <person name="Takami H."/>
        </authorList>
    </citation>
    <scope>NUCLEOTIDE SEQUENCE</scope>
    <source>
        <tissue evidence="14">Whole body</tissue>
    </source>
</reference>
<name>A0A2P2I6C8_9CRUS</name>
<evidence type="ECO:0000256" key="4">
    <source>
        <dbReference type="ARBA" id="ARBA00022679"/>
    </source>
</evidence>
<keyword evidence="6" id="KW-0294">Fucose metabolism</keyword>
<dbReference type="Pfam" id="PF10250">
    <property type="entry name" value="O-FucT"/>
    <property type="match status" value="1"/>
</dbReference>
<feature type="chain" id="PRO_5015166532" description="GDP-fucose protein O-fucosyltransferase 2" evidence="13">
    <location>
        <begin position="24"/>
        <end position="425"/>
    </location>
</feature>
<evidence type="ECO:0000256" key="7">
    <source>
        <dbReference type="ARBA" id="ARBA00023277"/>
    </source>
</evidence>
<evidence type="ECO:0000256" key="8">
    <source>
        <dbReference type="ARBA" id="ARBA00025803"/>
    </source>
</evidence>
<organism evidence="14">
    <name type="scientific">Hirondellea gigas</name>
    <dbReference type="NCBI Taxonomy" id="1518452"/>
    <lineage>
        <taxon>Eukaryota</taxon>
        <taxon>Metazoa</taxon>
        <taxon>Ecdysozoa</taxon>
        <taxon>Arthropoda</taxon>
        <taxon>Crustacea</taxon>
        <taxon>Multicrustacea</taxon>
        <taxon>Malacostraca</taxon>
        <taxon>Eumalacostraca</taxon>
        <taxon>Peracarida</taxon>
        <taxon>Amphipoda</taxon>
        <taxon>Amphilochidea</taxon>
        <taxon>Lysianassida</taxon>
        <taxon>Lysianassidira</taxon>
        <taxon>Lysianassoidea</taxon>
        <taxon>Lysianassidae</taxon>
        <taxon>Hirondellea</taxon>
    </lineage>
</organism>
<keyword evidence="5" id="KW-0256">Endoplasmic reticulum</keyword>
<dbReference type="CDD" id="cd11298">
    <property type="entry name" value="O-FucT-2"/>
    <property type="match status" value="1"/>
</dbReference>
<evidence type="ECO:0000256" key="6">
    <source>
        <dbReference type="ARBA" id="ARBA00023253"/>
    </source>
</evidence>
<evidence type="ECO:0000256" key="1">
    <source>
        <dbReference type="ARBA" id="ARBA00004240"/>
    </source>
</evidence>
<proteinExistence type="evidence at transcript level"/>
<evidence type="ECO:0000256" key="9">
    <source>
        <dbReference type="ARBA" id="ARBA00026232"/>
    </source>
</evidence>
<evidence type="ECO:0000256" key="5">
    <source>
        <dbReference type="ARBA" id="ARBA00022824"/>
    </source>
</evidence>
<comment type="similarity">
    <text evidence="8">Belongs to the glycosyltransferase 68 family.</text>
</comment>
<protein>
    <recommendedName>
        <fullName evidence="9">GDP-fucose protein O-fucosyltransferase 2</fullName>
        <ecNumber evidence="3">2.4.1.221</ecNumber>
    </recommendedName>
    <alternativeName>
        <fullName evidence="10">Peptide-O-fucosyltransferase 2</fullName>
    </alternativeName>
</protein>
<dbReference type="InterPro" id="IPR019378">
    <property type="entry name" value="GDP-Fuc_O-FucTrfase"/>
</dbReference>
<sequence>MMNKCIHITSLCILLRLVTVAHSSDANNGGTCPSSAKNMHTRYLLYTVNYGEGFNLRRDVYVRMANLVHKLRTERCNEDWILVLPPWHRIYHWFNSRTSAPVPWAQFFDLESFSRYVPVIELDQYINETGRGVDQVHVLQHYAEGWGDGWEEKHHVRPCIQQHEFRQVGSVWEGTISGRLLHAAALDCISVQGTSSTLVPLVTSSSGSSIVVARAETVLHDHFAGAEYWTARRSMRFARTLVARANTFRIKNLNSTDEADGTLVPHDWRKQTPAASKKVKGGPYLSVHLRRRDFLRAKGDELPTIRHAAKQMQKLLQQLHLDTLFLATDADQEDVSELVTLLQPKCRVVRYSGGTGDRLSDGELAVVDQIIASHARHFIGSHESTFSYRIQDEREILGFAADSTFNRLCGKRKDCQQPARWTIVY</sequence>
<evidence type="ECO:0000256" key="12">
    <source>
        <dbReference type="ARBA" id="ARBA00048647"/>
    </source>
</evidence>
<evidence type="ECO:0000256" key="10">
    <source>
        <dbReference type="ARBA" id="ARBA00033083"/>
    </source>
</evidence>
<dbReference type="GO" id="GO:0005783">
    <property type="term" value="C:endoplasmic reticulum"/>
    <property type="evidence" value="ECO:0007669"/>
    <property type="project" value="UniProtKB-SubCell"/>
</dbReference>
<dbReference type="EMBL" id="IACF01003965">
    <property type="protein sequence ID" value="LAB69568.1"/>
    <property type="molecule type" value="mRNA"/>
</dbReference>
<dbReference type="Gene3D" id="3.40.50.11340">
    <property type="match status" value="1"/>
</dbReference>
<comment type="subcellular location">
    <subcellularLocation>
        <location evidence="1">Endoplasmic reticulum</location>
    </subcellularLocation>
</comment>
<dbReference type="PANTHER" id="PTHR13398:SF0">
    <property type="entry name" value="GDP-FUCOSE PROTEIN O-FUCOSYLTRANSFERASE 2"/>
    <property type="match status" value="1"/>
</dbReference>
<dbReference type="EC" id="2.4.1.221" evidence="3"/>
<keyword evidence="14" id="KW-0328">Glycosyltransferase</keyword>
<dbReference type="GO" id="GO:0046922">
    <property type="term" value="F:peptide-O-fucosyltransferase activity"/>
    <property type="evidence" value="ECO:0007669"/>
    <property type="project" value="UniProtKB-EC"/>
</dbReference>
<dbReference type="AlphaFoldDB" id="A0A2P2I6C8"/>
<evidence type="ECO:0000256" key="11">
    <source>
        <dbReference type="ARBA" id="ARBA00047273"/>
    </source>
</evidence>